<evidence type="ECO:0000256" key="1">
    <source>
        <dbReference type="ARBA" id="ARBA00000683"/>
    </source>
</evidence>
<feature type="binding site" evidence="19">
    <location>
        <position position="301"/>
    </location>
    <ligand>
        <name>phosphoenolpyruvate</name>
        <dbReference type="ChEBI" id="CHEBI:58702"/>
    </ligand>
</feature>
<reference evidence="24 25" key="1">
    <citation type="submission" date="2015-05" db="EMBL/GenBank/DDBJ databases">
        <title>Complete genome sequence of Corynebacterium epidermidicanis DSM 45586, isolated from the skin of a dog suffering from pruritus.</title>
        <authorList>
            <person name="Ruckert C."/>
            <person name="Albersmeier A."/>
            <person name="Winkler A."/>
            <person name="Tauch A."/>
        </authorList>
    </citation>
    <scope>NUCLEOTIDE SEQUENCE [LARGE SCALE GENOMIC DNA]</scope>
    <source>
        <strain evidence="24 25">DSM 45586</strain>
    </source>
</reference>
<evidence type="ECO:0000313" key="24">
    <source>
        <dbReference type="EMBL" id="AKK03329.1"/>
    </source>
</evidence>
<keyword evidence="13 17" id="KW-0479">Metal-binding</keyword>
<keyword evidence="14 17" id="KW-0418">Kinase</keyword>
<dbReference type="InterPro" id="IPR036618">
    <property type="entry name" value="PtsI_HPr-bd_sf"/>
</dbReference>
<dbReference type="PANTHER" id="PTHR46244:SF3">
    <property type="entry name" value="PHOSPHOENOLPYRUVATE-PROTEIN PHOSPHOTRANSFERASE"/>
    <property type="match status" value="1"/>
</dbReference>
<evidence type="ECO:0000256" key="13">
    <source>
        <dbReference type="ARBA" id="ARBA00022723"/>
    </source>
</evidence>
<dbReference type="GO" id="GO:0046872">
    <property type="term" value="F:metal ion binding"/>
    <property type="evidence" value="ECO:0007669"/>
    <property type="project" value="UniProtKB-KW"/>
</dbReference>
<dbReference type="InterPro" id="IPR015813">
    <property type="entry name" value="Pyrv/PenolPyrv_kinase-like_dom"/>
</dbReference>
<dbReference type="InterPro" id="IPR008279">
    <property type="entry name" value="PEP-util_enz_mobile_dom"/>
</dbReference>
<keyword evidence="24" id="KW-0670">Pyruvate</keyword>
<dbReference type="PROSITE" id="PS00742">
    <property type="entry name" value="PEP_ENZYMES_2"/>
    <property type="match status" value="1"/>
</dbReference>
<evidence type="ECO:0000256" key="4">
    <source>
        <dbReference type="ARBA" id="ARBA00004496"/>
    </source>
</evidence>
<dbReference type="PRINTS" id="PR01736">
    <property type="entry name" value="PHPHTRNFRASE"/>
</dbReference>
<dbReference type="PROSITE" id="PS00370">
    <property type="entry name" value="PEP_ENZYMES_PHOS_SITE"/>
    <property type="match status" value="1"/>
</dbReference>
<evidence type="ECO:0000256" key="12">
    <source>
        <dbReference type="ARBA" id="ARBA00022683"/>
    </source>
</evidence>
<evidence type="ECO:0000256" key="10">
    <source>
        <dbReference type="ARBA" id="ARBA00022597"/>
    </source>
</evidence>
<dbReference type="InterPro" id="IPR000121">
    <property type="entry name" value="PEP_util_C"/>
</dbReference>
<dbReference type="GO" id="GO:0016301">
    <property type="term" value="F:kinase activity"/>
    <property type="evidence" value="ECO:0007669"/>
    <property type="project" value="UniProtKB-KW"/>
</dbReference>
<comment type="catalytic activity">
    <reaction evidence="1 17">
        <text>L-histidyl-[protein] + phosphoenolpyruvate = N(pros)-phospho-L-histidyl-[protein] + pyruvate</text>
        <dbReference type="Rhea" id="RHEA:23880"/>
        <dbReference type="Rhea" id="RHEA-COMP:9745"/>
        <dbReference type="Rhea" id="RHEA-COMP:9746"/>
        <dbReference type="ChEBI" id="CHEBI:15361"/>
        <dbReference type="ChEBI" id="CHEBI:29979"/>
        <dbReference type="ChEBI" id="CHEBI:58702"/>
        <dbReference type="ChEBI" id="CHEBI:64837"/>
        <dbReference type="EC" id="2.7.3.9"/>
    </reaction>
</comment>
<accession>A0A0G3GQA4</accession>
<dbReference type="PIRSF" id="PIRSF000732">
    <property type="entry name" value="PTS_enzyme_I"/>
    <property type="match status" value="1"/>
</dbReference>
<evidence type="ECO:0000256" key="20">
    <source>
        <dbReference type="PIRSR" id="PIRSR000732-3"/>
    </source>
</evidence>
<feature type="binding site" evidence="19">
    <location>
        <position position="337"/>
    </location>
    <ligand>
        <name>phosphoenolpyruvate</name>
        <dbReference type="ChEBI" id="CHEBI:58702"/>
    </ligand>
</feature>
<evidence type="ECO:0000256" key="15">
    <source>
        <dbReference type="ARBA" id="ARBA00022842"/>
    </source>
</evidence>
<dbReference type="PANTHER" id="PTHR46244">
    <property type="entry name" value="PHOSPHOENOLPYRUVATE-PROTEIN PHOSPHOTRANSFERASE"/>
    <property type="match status" value="1"/>
</dbReference>
<dbReference type="InterPro" id="IPR023151">
    <property type="entry name" value="PEP_util_CS"/>
</dbReference>
<comment type="subcellular location">
    <subcellularLocation>
        <location evidence="4 17">Cytoplasm</location>
    </subcellularLocation>
</comment>
<evidence type="ECO:0000256" key="6">
    <source>
        <dbReference type="ARBA" id="ARBA00012232"/>
    </source>
</evidence>
<dbReference type="Gene3D" id="3.20.20.60">
    <property type="entry name" value="Phosphoenolpyruvate-binding domains"/>
    <property type="match status" value="1"/>
</dbReference>
<keyword evidence="8 17" id="KW-0813">Transport</keyword>
<dbReference type="GO" id="GO:0005737">
    <property type="term" value="C:cytoplasm"/>
    <property type="evidence" value="ECO:0007669"/>
    <property type="project" value="UniProtKB-SubCell"/>
</dbReference>
<feature type="domain" description="Phosphotransferase system enzyme I N-terminal" evidence="23">
    <location>
        <begin position="13"/>
        <end position="130"/>
    </location>
</feature>
<feature type="binding site" evidence="20">
    <location>
        <position position="452"/>
    </location>
    <ligand>
        <name>Mg(2+)</name>
        <dbReference type="ChEBI" id="CHEBI:18420"/>
    </ligand>
</feature>
<dbReference type="InterPro" id="IPR050499">
    <property type="entry name" value="PEP-utilizing_PTS_enzyme"/>
</dbReference>
<evidence type="ECO:0000256" key="9">
    <source>
        <dbReference type="ARBA" id="ARBA00022490"/>
    </source>
</evidence>
<dbReference type="AlphaFoldDB" id="A0A0G3GQA4"/>
<comment type="function">
    <text evidence="3 17">General (non sugar-specific) component of the phosphoenolpyruvate-dependent sugar phosphotransferase system (sugar PTS). This major carbohydrate active-transport system catalyzes the phosphorylation of incoming sugar substrates concomitantly with their translocation across the cell membrane. Enzyme I transfers the phosphoryl group from phosphoenolpyruvate (PEP) to the phosphoryl carrier protein (HPr).</text>
</comment>
<evidence type="ECO:0000313" key="25">
    <source>
        <dbReference type="Proteomes" id="UP000035368"/>
    </source>
</evidence>
<dbReference type="PATRIC" id="fig|1050174.4.peg.1489"/>
<dbReference type="InterPro" id="IPR008731">
    <property type="entry name" value="PTS_EIN"/>
</dbReference>
<evidence type="ECO:0000256" key="2">
    <source>
        <dbReference type="ARBA" id="ARBA00001946"/>
    </source>
</evidence>
<protein>
    <recommendedName>
        <fullName evidence="7 17">Phosphoenolpyruvate-protein phosphotransferase</fullName>
        <ecNumber evidence="6 17">2.7.3.9</ecNumber>
    </recommendedName>
    <alternativeName>
        <fullName evidence="16 17">Phosphotransferase system, enzyme I</fullName>
    </alternativeName>
</protein>
<dbReference type="Gene3D" id="1.10.274.10">
    <property type="entry name" value="PtsI, HPr-binding domain"/>
    <property type="match status" value="1"/>
</dbReference>
<dbReference type="InterPro" id="IPR036637">
    <property type="entry name" value="Phosphohistidine_dom_sf"/>
</dbReference>
<feature type="binding site" evidence="19">
    <location>
        <position position="462"/>
    </location>
    <ligand>
        <name>phosphoenolpyruvate</name>
        <dbReference type="ChEBI" id="CHEBI:58702"/>
    </ligand>
</feature>
<keyword evidence="15 17" id="KW-0460">Magnesium</keyword>
<gene>
    <name evidence="24" type="ORF">CEPID_07390</name>
</gene>
<dbReference type="InterPro" id="IPR024692">
    <property type="entry name" value="PTS_EI"/>
</dbReference>
<feature type="binding site" evidence="20">
    <location>
        <position position="428"/>
    </location>
    <ligand>
        <name>Mg(2+)</name>
        <dbReference type="ChEBI" id="CHEBI:18420"/>
    </ligand>
</feature>
<evidence type="ECO:0000256" key="8">
    <source>
        <dbReference type="ARBA" id="ARBA00022448"/>
    </source>
</evidence>
<dbReference type="SUPFAM" id="SSF51621">
    <property type="entry name" value="Phosphoenolpyruvate/pyruvate domain"/>
    <property type="match status" value="1"/>
</dbReference>
<dbReference type="KEGG" id="cei:CEPID_07390"/>
<keyword evidence="25" id="KW-1185">Reference proteome</keyword>
<evidence type="ECO:0000256" key="16">
    <source>
        <dbReference type="ARBA" id="ARBA00033235"/>
    </source>
</evidence>
<feature type="active site" description="Tele-phosphohistidine intermediate" evidence="18">
    <location>
        <position position="198"/>
    </location>
</feature>
<sequence length="567" mass="59331">MSENTSLTHNVLQGTGVVEGVIYADAVWHASAPERPQAPREIPEDLRPAELERFTNAVAAVAQRLDKLAASADADAQAILTATAAMARDKGLAKAVRKQINGGIDAEWAIDVAVESFIAQFEKAGGVFAGRVTDLNDIRSRILSELRGEAPPSPPRADTSHSGALVLLADDLAPADTLTLDLSTFAGLVTKGGGPTSHTAIVARQRGLPCVVAVGDGLRAIEAGTPLLVNATAGTITVGADPELAQAAADQFARQQEAAKMWRGPVSMTDGNSVALLANVHDPASARDAAQAPAEGIGLFRTEFALLSAEVEPSTAEQAASYREVFEAFAGKKVVIRTVDAGSDKPVKFLNQDPEENPALGVRGLRIERKHAGVIDRQLEAIKQASELAGRTPESVWVMAPMVDTVAEAQWFVSRARAHGFTAGIMIETPAVALMADAVLREVDFVSIGTNDLTQYTMAADRQISELGDLCDPWQPAVLRLIRMVCAAGETHNVPVGVCGESAADPYLACVLVGLGVKSLSMASPSIVQVGSRLDTHSVADYQAAAQAACAAPDAEAARAAVLELLT</sequence>
<dbReference type="Pfam" id="PF02896">
    <property type="entry name" value="PEP-utilizers_C"/>
    <property type="match status" value="1"/>
</dbReference>
<evidence type="ECO:0000256" key="18">
    <source>
        <dbReference type="PIRSR" id="PIRSR000732-1"/>
    </source>
</evidence>
<dbReference type="InterPro" id="IPR040442">
    <property type="entry name" value="Pyrv_kinase-like_dom_sf"/>
</dbReference>
<feature type="domain" description="PEP-utilising enzyme mobile" evidence="21">
    <location>
        <begin position="166"/>
        <end position="234"/>
    </location>
</feature>
<evidence type="ECO:0000256" key="14">
    <source>
        <dbReference type="ARBA" id="ARBA00022777"/>
    </source>
</evidence>
<dbReference type="Proteomes" id="UP000035368">
    <property type="component" value="Chromosome"/>
</dbReference>
<dbReference type="Pfam" id="PF00391">
    <property type="entry name" value="PEP-utilizers"/>
    <property type="match status" value="1"/>
</dbReference>
<dbReference type="STRING" id="1050174.CEPID_07390"/>
<dbReference type="SUPFAM" id="SSF47831">
    <property type="entry name" value="Enzyme I of the PEP:sugar phosphotransferase system HPr-binding (sub)domain"/>
    <property type="match status" value="1"/>
</dbReference>
<feature type="domain" description="PEP-utilising enzyme C-terminal" evidence="22">
    <location>
        <begin position="258"/>
        <end position="534"/>
    </location>
</feature>
<dbReference type="InterPro" id="IPR006318">
    <property type="entry name" value="PTS_EI-like"/>
</dbReference>
<evidence type="ECO:0000259" key="22">
    <source>
        <dbReference type="Pfam" id="PF02896"/>
    </source>
</evidence>
<dbReference type="InterPro" id="IPR018274">
    <property type="entry name" value="PEP_util_AS"/>
</dbReference>
<proteinExistence type="inferred from homology"/>
<dbReference type="Pfam" id="PF05524">
    <property type="entry name" value="PEP-utilisers_N"/>
    <property type="match status" value="1"/>
</dbReference>
<keyword evidence="11 17" id="KW-0808">Transferase</keyword>
<name>A0A0G3GQA4_9CORY</name>
<evidence type="ECO:0000256" key="11">
    <source>
        <dbReference type="ARBA" id="ARBA00022679"/>
    </source>
</evidence>
<comment type="cofactor">
    <cofactor evidence="2 17 20">
        <name>Mg(2+)</name>
        <dbReference type="ChEBI" id="CHEBI:18420"/>
    </cofactor>
</comment>
<keyword evidence="12 17" id="KW-0598">Phosphotransferase system</keyword>
<dbReference type="GO" id="GO:0008965">
    <property type="term" value="F:phosphoenolpyruvate-protein phosphotransferase activity"/>
    <property type="evidence" value="ECO:0007669"/>
    <property type="project" value="UniProtKB-EC"/>
</dbReference>
<feature type="binding site" evidence="19">
    <location>
        <begin position="451"/>
        <end position="452"/>
    </location>
    <ligand>
        <name>phosphoenolpyruvate</name>
        <dbReference type="ChEBI" id="CHEBI:58702"/>
    </ligand>
</feature>
<evidence type="ECO:0000256" key="3">
    <source>
        <dbReference type="ARBA" id="ARBA00002728"/>
    </source>
</evidence>
<evidence type="ECO:0000259" key="21">
    <source>
        <dbReference type="Pfam" id="PF00391"/>
    </source>
</evidence>
<comment type="similarity">
    <text evidence="5 17">Belongs to the PEP-utilizing enzyme family.</text>
</comment>
<dbReference type="SUPFAM" id="SSF52009">
    <property type="entry name" value="Phosphohistidine domain"/>
    <property type="match status" value="1"/>
</dbReference>
<keyword evidence="9 17" id="KW-0963">Cytoplasm</keyword>
<evidence type="ECO:0000256" key="5">
    <source>
        <dbReference type="ARBA" id="ARBA00007837"/>
    </source>
</evidence>
<evidence type="ECO:0000256" key="7">
    <source>
        <dbReference type="ARBA" id="ARBA00016544"/>
    </source>
</evidence>
<dbReference type="GO" id="GO:0009401">
    <property type="term" value="P:phosphoenolpyruvate-dependent sugar phosphotransferase system"/>
    <property type="evidence" value="ECO:0007669"/>
    <property type="project" value="UniProtKB-KW"/>
</dbReference>
<evidence type="ECO:0000256" key="19">
    <source>
        <dbReference type="PIRSR" id="PIRSR000732-2"/>
    </source>
</evidence>
<evidence type="ECO:0000259" key="23">
    <source>
        <dbReference type="Pfam" id="PF05524"/>
    </source>
</evidence>
<dbReference type="EMBL" id="CP011541">
    <property type="protein sequence ID" value="AKK03329.1"/>
    <property type="molecule type" value="Genomic_DNA"/>
</dbReference>
<dbReference type="EC" id="2.7.3.9" evidence="6 17"/>
<feature type="active site" description="Proton donor" evidence="18">
    <location>
        <position position="499"/>
    </location>
</feature>
<organism evidence="24 25">
    <name type="scientific">Corynebacterium epidermidicanis</name>
    <dbReference type="NCBI Taxonomy" id="1050174"/>
    <lineage>
        <taxon>Bacteria</taxon>
        <taxon>Bacillati</taxon>
        <taxon>Actinomycetota</taxon>
        <taxon>Actinomycetes</taxon>
        <taxon>Mycobacteriales</taxon>
        <taxon>Corynebacteriaceae</taxon>
        <taxon>Corynebacterium</taxon>
    </lineage>
</organism>
<dbReference type="Gene3D" id="3.50.30.10">
    <property type="entry name" value="Phosphohistidine domain"/>
    <property type="match status" value="1"/>
</dbReference>
<dbReference type="NCBIfam" id="TIGR01417">
    <property type="entry name" value="PTS_I_fam"/>
    <property type="match status" value="1"/>
</dbReference>
<dbReference type="RefSeq" id="WP_047240380.1">
    <property type="nucleotide sequence ID" value="NZ_CP011541.1"/>
</dbReference>
<evidence type="ECO:0000256" key="17">
    <source>
        <dbReference type="PIRNR" id="PIRNR000732"/>
    </source>
</evidence>
<keyword evidence="10 17" id="KW-0762">Sugar transport</keyword>